<dbReference type="InterPro" id="IPR023606">
    <property type="entry name" value="CoA-Trfase_III_dom_1_sf"/>
</dbReference>
<gene>
    <name evidence="2" type="ORF">MXD59_15210</name>
</gene>
<organism evidence="2 3">
    <name type="scientific">Frankia umida</name>
    <dbReference type="NCBI Taxonomy" id="573489"/>
    <lineage>
        <taxon>Bacteria</taxon>
        <taxon>Bacillati</taxon>
        <taxon>Actinomycetota</taxon>
        <taxon>Actinomycetes</taxon>
        <taxon>Frankiales</taxon>
        <taxon>Frankiaceae</taxon>
        <taxon>Frankia</taxon>
    </lineage>
</organism>
<dbReference type="Gene3D" id="3.40.50.10540">
    <property type="entry name" value="Crotonobetainyl-coa:carnitine coa-transferase, domain 1"/>
    <property type="match status" value="1"/>
</dbReference>
<dbReference type="RefSeq" id="WP_248825395.1">
    <property type="nucleotide sequence ID" value="NZ_JALKFT010000014.1"/>
</dbReference>
<dbReference type="PANTHER" id="PTHR48207:SF3">
    <property type="entry name" value="SUCCINATE--HYDROXYMETHYLGLUTARATE COA-TRANSFERASE"/>
    <property type="match status" value="1"/>
</dbReference>
<accession>A0ABT0JZY4</accession>
<sequence length="435" mass="46636">MGGSPWEELGAPADRWAGCPPDLEGRGDALRHIRVCDLSGQLAGAGATRLLAAFGAQVIRVEDPTNQGGWDVVRGGPPYLDERRGIEFGAGFNNHNPEKLGVTLNLRTARGRELLERLIAVSDVVTENFAGGVFARMGFPYERLCELNPSIVYVSNSGFGTSGPYRDFRTWGPIVQAMSGLTFTSGLPGQPPAGWGYSYMDHMGAYTMAIAVLAALWHRDRTGEGQVVDVCTVEAGIALTGTDILERHLGGRPPRPPGTVHANRDPQMAPHGIYPARGEDRWIALACRDDDDWRRLAAEIGQPWARETRLGSAAARLTGQDALDELLGAWTAGFDAEQLAARLLAAGVPASPVRSAAERIDGPRPATPDWGLWPTVAHSRIGPARIEGLPVHLSETDWSLRRGAPCLGEHNQFVFGQLLGVDDAELADLAAAGVL</sequence>
<dbReference type="InterPro" id="IPR050483">
    <property type="entry name" value="CoA-transferase_III_domain"/>
</dbReference>
<protein>
    <submittedName>
        <fullName evidence="2">CoA transferase</fullName>
    </submittedName>
</protein>
<dbReference type="SUPFAM" id="SSF89796">
    <property type="entry name" value="CoA-transferase family III (CaiB/BaiF)"/>
    <property type="match status" value="1"/>
</dbReference>
<keyword evidence="3" id="KW-1185">Reference proteome</keyword>
<dbReference type="GO" id="GO:0016740">
    <property type="term" value="F:transferase activity"/>
    <property type="evidence" value="ECO:0007669"/>
    <property type="project" value="UniProtKB-KW"/>
</dbReference>
<evidence type="ECO:0000313" key="2">
    <source>
        <dbReference type="EMBL" id="MCK9877106.1"/>
    </source>
</evidence>
<dbReference type="Pfam" id="PF02515">
    <property type="entry name" value="CoA_transf_3"/>
    <property type="match status" value="1"/>
</dbReference>
<proteinExistence type="predicted"/>
<comment type="caution">
    <text evidence="2">The sequence shown here is derived from an EMBL/GenBank/DDBJ whole genome shotgun (WGS) entry which is preliminary data.</text>
</comment>
<evidence type="ECO:0000313" key="3">
    <source>
        <dbReference type="Proteomes" id="UP001201873"/>
    </source>
</evidence>
<dbReference type="PANTHER" id="PTHR48207">
    <property type="entry name" value="SUCCINATE--HYDROXYMETHYLGLUTARATE COA-TRANSFERASE"/>
    <property type="match status" value="1"/>
</dbReference>
<reference evidence="2 3" key="1">
    <citation type="submission" date="2022-04" db="EMBL/GenBank/DDBJ databases">
        <title>Genome diversity in the genus Frankia.</title>
        <authorList>
            <person name="Carlos-Shanley C."/>
            <person name="Hahn D."/>
        </authorList>
    </citation>
    <scope>NUCLEOTIDE SEQUENCE [LARGE SCALE GENOMIC DNA]</scope>
    <source>
        <strain evidence="2 3">Ag45/Mut15</strain>
    </source>
</reference>
<dbReference type="EMBL" id="JALKFT010000014">
    <property type="protein sequence ID" value="MCK9877106.1"/>
    <property type="molecule type" value="Genomic_DNA"/>
</dbReference>
<evidence type="ECO:0000256" key="1">
    <source>
        <dbReference type="ARBA" id="ARBA00022679"/>
    </source>
</evidence>
<dbReference type="InterPro" id="IPR044855">
    <property type="entry name" value="CoA-Trfase_III_dom3_sf"/>
</dbReference>
<dbReference type="InterPro" id="IPR003673">
    <property type="entry name" value="CoA-Trfase_fam_III"/>
</dbReference>
<keyword evidence="1 2" id="KW-0808">Transferase</keyword>
<name>A0ABT0JZY4_9ACTN</name>
<dbReference type="Gene3D" id="3.30.1540.10">
    <property type="entry name" value="formyl-coa transferase, domain 3"/>
    <property type="match status" value="1"/>
</dbReference>
<dbReference type="Proteomes" id="UP001201873">
    <property type="component" value="Unassembled WGS sequence"/>
</dbReference>